<dbReference type="PROSITE" id="PS50894">
    <property type="entry name" value="HPT"/>
    <property type="match status" value="3"/>
</dbReference>
<evidence type="ECO:0000256" key="5">
    <source>
        <dbReference type="ARBA" id="ARBA00022679"/>
    </source>
</evidence>
<dbReference type="Pfam" id="PF01627">
    <property type="entry name" value="Hpt"/>
    <property type="match status" value="4"/>
</dbReference>
<feature type="domain" description="CheW-like" evidence="15">
    <location>
        <begin position="1981"/>
        <end position="2118"/>
    </location>
</feature>
<dbReference type="SUPFAM" id="SSF55874">
    <property type="entry name" value="ATPase domain of HSP90 chaperone/DNA topoisomerase II/histidine kinase"/>
    <property type="match status" value="1"/>
</dbReference>
<comment type="catalytic activity">
    <reaction evidence="1">
        <text>ATP + protein L-histidine = ADP + protein N-phospho-L-histidine.</text>
        <dbReference type="EC" id="2.7.13.3"/>
    </reaction>
</comment>
<dbReference type="PANTHER" id="PTHR43395">
    <property type="entry name" value="SENSOR HISTIDINE KINASE CHEA"/>
    <property type="match status" value="1"/>
</dbReference>
<dbReference type="InterPro" id="IPR008207">
    <property type="entry name" value="Sig_transdc_His_kin_Hpt_dom"/>
</dbReference>
<dbReference type="SUPFAM" id="SSF50341">
    <property type="entry name" value="CheW-like"/>
    <property type="match status" value="1"/>
</dbReference>
<evidence type="ECO:0000256" key="12">
    <source>
        <dbReference type="SAM" id="MobiDB-lite"/>
    </source>
</evidence>
<feature type="modified residue" description="Phosphohistidine" evidence="9">
    <location>
        <position position="718"/>
    </location>
</feature>
<dbReference type="Pfam" id="PF01584">
    <property type="entry name" value="CheW"/>
    <property type="match status" value="1"/>
</dbReference>
<name>A0AAW9R226_9GAMM</name>
<evidence type="ECO:0000256" key="7">
    <source>
        <dbReference type="ARBA" id="ARBA00023012"/>
    </source>
</evidence>
<dbReference type="InterPro" id="IPR058661">
    <property type="entry name" value="FimL_2nd"/>
</dbReference>
<dbReference type="GO" id="GO:0006935">
    <property type="term" value="P:chemotaxis"/>
    <property type="evidence" value="ECO:0007669"/>
    <property type="project" value="InterPro"/>
</dbReference>
<evidence type="ECO:0000259" key="13">
    <source>
        <dbReference type="PROSITE" id="PS50109"/>
    </source>
</evidence>
<feature type="domain" description="HPt" evidence="16">
    <location>
        <begin position="671"/>
        <end position="778"/>
    </location>
</feature>
<dbReference type="EC" id="2.7.13.3" evidence="2"/>
<comment type="function">
    <text evidence="8">Involved in the transmission of sensory signals from the chemoreceptors to the flagellar motors. CheA is autophosphorylated; it can transfer its phosphate group to either CheB or CheY.</text>
</comment>
<dbReference type="Gene3D" id="3.40.50.2300">
    <property type="match status" value="1"/>
</dbReference>
<dbReference type="PROSITE" id="PS50110">
    <property type="entry name" value="RESPONSE_REGULATORY"/>
    <property type="match status" value="1"/>
</dbReference>
<dbReference type="RefSeq" id="WP_337334183.1">
    <property type="nucleotide sequence ID" value="NZ_JBBDHC010000002.1"/>
</dbReference>
<dbReference type="SMART" id="SM00260">
    <property type="entry name" value="CheW"/>
    <property type="match status" value="1"/>
</dbReference>
<feature type="compositionally biased region" description="Acidic residues" evidence="12">
    <location>
        <begin position="1193"/>
        <end position="1202"/>
    </location>
</feature>
<dbReference type="CDD" id="cd00088">
    <property type="entry name" value="HPT"/>
    <property type="match status" value="2"/>
</dbReference>
<dbReference type="InterPro" id="IPR004105">
    <property type="entry name" value="CheA-like_dim"/>
</dbReference>
<feature type="modified residue" description="Phosphohistidine" evidence="9">
    <location>
        <position position="1496"/>
    </location>
</feature>
<comment type="caution">
    <text evidence="17">The sequence shown here is derived from an EMBL/GenBank/DDBJ whole genome shotgun (WGS) entry which is preliminary data.</text>
</comment>
<feature type="domain" description="Response regulatory" evidence="14">
    <location>
        <begin position="2139"/>
        <end position="2255"/>
    </location>
</feature>
<dbReference type="GO" id="GO:0000155">
    <property type="term" value="F:phosphorelay sensor kinase activity"/>
    <property type="evidence" value="ECO:0007669"/>
    <property type="project" value="InterPro"/>
</dbReference>
<feature type="coiled-coil region" evidence="11">
    <location>
        <begin position="186"/>
        <end position="213"/>
    </location>
</feature>
<keyword evidence="18" id="KW-1185">Reference proteome</keyword>
<evidence type="ECO:0000256" key="2">
    <source>
        <dbReference type="ARBA" id="ARBA00012438"/>
    </source>
</evidence>
<dbReference type="PROSITE" id="PS50109">
    <property type="entry name" value="HIS_KIN"/>
    <property type="match status" value="1"/>
</dbReference>
<evidence type="ECO:0000256" key="1">
    <source>
        <dbReference type="ARBA" id="ARBA00000085"/>
    </source>
</evidence>
<dbReference type="CDD" id="cd17546">
    <property type="entry name" value="REC_hyHK_CKI1_RcsC-like"/>
    <property type="match status" value="1"/>
</dbReference>
<dbReference type="EMBL" id="JBBDHC010000002">
    <property type="protein sequence ID" value="MEJ1248467.1"/>
    <property type="molecule type" value="Genomic_DNA"/>
</dbReference>
<keyword evidence="5" id="KW-0808">Transferase</keyword>
<dbReference type="InterPro" id="IPR036061">
    <property type="entry name" value="CheW-like_dom_sf"/>
</dbReference>
<evidence type="ECO:0000259" key="14">
    <source>
        <dbReference type="PROSITE" id="PS50110"/>
    </source>
</evidence>
<evidence type="ECO:0000256" key="4">
    <source>
        <dbReference type="ARBA" id="ARBA00022553"/>
    </source>
</evidence>
<dbReference type="FunFam" id="3.30.565.10:FF:000016">
    <property type="entry name" value="Chemotaxis protein CheA, putative"/>
    <property type="match status" value="1"/>
</dbReference>
<feature type="compositionally biased region" description="Low complexity" evidence="12">
    <location>
        <begin position="1203"/>
        <end position="1216"/>
    </location>
</feature>
<evidence type="ECO:0000259" key="15">
    <source>
        <dbReference type="PROSITE" id="PS50851"/>
    </source>
</evidence>
<accession>A0AAW9R226</accession>
<keyword evidence="6" id="KW-0418">Kinase</keyword>
<dbReference type="InterPro" id="IPR051315">
    <property type="entry name" value="Bact_Chemotaxis_CheA"/>
</dbReference>
<dbReference type="Gene3D" id="2.30.30.40">
    <property type="entry name" value="SH3 Domains"/>
    <property type="match status" value="1"/>
</dbReference>
<dbReference type="InterPro" id="IPR003594">
    <property type="entry name" value="HATPase_dom"/>
</dbReference>
<evidence type="ECO:0000256" key="9">
    <source>
        <dbReference type="PROSITE-ProRule" id="PRU00110"/>
    </source>
</evidence>
<dbReference type="SMART" id="SM00448">
    <property type="entry name" value="REC"/>
    <property type="match status" value="1"/>
</dbReference>
<dbReference type="InterPro" id="IPR004358">
    <property type="entry name" value="Sig_transdc_His_kin-like_C"/>
</dbReference>
<feature type="region of interest" description="Disordered" evidence="12">
    <location>
        <begin position="1189"/>
        <end position="1219"/>
    </location>
</feature>
<evidence type="ECO:0000256" key="8">
    <source>
        <dbReference type="ARBA" id="ARBA00035100"/>
    </source>
</evidence>
<evidence type="ECO:0000313" key="18">
    <source>
        <dbReference type="Proteomes" id="UP001364472"/>
    </source>
</evidence>
<sequence>MRPQDDIDFTTLAWVKGELDETLKQARQALEAYVEDPSDVSQMRFCATYLHQVQGTLRMVELYGAAMVTEEMESLAGALLDGQIADRDEAYSVLMRGIMQLPDYLERLQTGHKDIPIVLLPLLNDLRTARGEKGLSEIALFTPNLGRELPVGAGGPAQPLPEAELRARAEPLRAQFQLALLKWFRNDDVDGNLARLTDTLDKLIAQTAELEARRLFWVAAGVLEALRAKAFEPSLQLKQTIGKVEREIKRLADSGERSFRTDPPHELTRNLLYFVAHAPTEHGRIGEMREVFGLEDLLPSEEEVEHARSSLTGHNRSLLDTVAGAIKDDLLRVKDALDLHLRNPEAEAAQLANQVEVLERVSDTLGMLGLGVARRVVQEQRDAVRAITDGSRAADESALLDIAGALLYVEASLDDQVQHLGGVPTGERAEAATRLPAIETRRVMQALVKEAQVNFTRAKDCFVGYIESSWDAAQLEAAPDLLSQVAGVLRIVELLEPAGYLEAIAQFTRRELLEKRLVPDVAQMETLADALASLEYFLEAQAEQRPGRDRILLTAHGSLEKLGYWPVPEVAVAAPQDAIEPSPRDSAPEPVSDAIVPAVPDARVSEDDVAASPARDDADTVEVQPIAPMPDAATPADAASGKVPPAPAPVPAEVASEPESGPITGGFEAASEEIDEEIREVFVEEVQEEIENLGQLLPIWMQAPGDLDQLKSIRRVFHTLKGSGRLVGALTLGEFAWKIENMLNRVLDHTISATPAVTSLVEAAFDVLPEIHAALRGERSVRTDLDAIKSVADRLAAGEQVHYVPTPVAPPAMPEPTHEDVPAVSEVDATAVSGVTGPPVAGAQDAIAPPQEEISAEAAFESIEEARDDRIEVATIDPVLFEILQPEVSGHLDTIEAWLAQPAQPLDEAVVRAVHTMNGAFAMTELPLVTEITSPLEHYLKRALSNGLTLSEQGRAVLMDSTRALRQVLVELEARPPRLTSLRELAARLSIERDTLPDTPSPFAPVPTHEEITSEAPELSSAVSLEPWSQFTSEEIAAPVVDEVPPVDAAAEGPETVLDETLDFDGLDVQADLTSVVSIPMADAPADADAAAAAPPASDEFPVWNIEDMAAAEIDEPAAAEPPAPSLEVEELAAGEPAAGEAVEWSELIEMPSELPAAAEIDAGLEVVEMEFSEPEFDVPEEAMLESVSLADEAAESGDEASAEATTAEAAESASAPETGVDDLIRQWLADEAAAQVPAAASTPGVDIETVDLAPTEASDPAHAGIVSADAFFDHLDDEPAPEVSSDTVDAPIPVPVAEDEDVDAELLLGMPDGNAAEPVEATQVPGEEIAPEWDVAPGVRVPVPFGDEAAAAPLDAFAETGSAALEAEEEYIDALIDEPIWDGAQIEEPADALEPEAAPAQADDRVVEEAAARAERTSSADPKQTMLAAWFIAGLDTADPDPDQPLRIADMDEELLDIFGEEATDILDHSDGLMARLRETPTDQELVVALQRDLHTLKGGARMAGLYAIGDLGHVMESLLEIVAEGKRALPRHGIDVLELAFDRLNRMTARVASRQAIASPVLLIQRVDMLARGEEPELVPGAVEDAAVAVEALEAAQPPIAADVVTATEVETETETPATATEWTAEEAVAAPSVELAPTALDEEDVSVRAPQEQIRIRADLLDRLVNYAGEVAIYRARLEQQLGLFHANLAEMEQTNERLRGQLRKLEIETEAQIVARYQREVEAGGREAFDPLELDRFSTLQQLSRALSESAADLVNLQGTLEDHTRQYETLLLQQSRVSSDLQEGLMRTRMVPFDSLVPRMRRIIRQTASELGKKAQLRVEGAQGEMDRSVLDRMTAPLEHMLRNGLAHGLETPEERRAVGKPEEGTVRIAVMREGSEVVIKVADDGRGLDRDAIRRKAIERGLLAPTATITDQALYAFILESGFSTASTVSKIAGRGVGMDVVHSEIRQLGGSLTIESERGKGTVFTVRLPFTLAVTQAVFVQQGETSFAVPIASVQGVARIDRSELDAQLATGAPRFVYAGEDYVIHDLGRLLGQAPVRAEGSLQVPLLLARSGDQRAAICVDHVIGSREIVVKPVGAQVSSIPGIFGATIMGDGRVIVILDVAPLVRRYTAMHLDGGVVEAAPAAPVSRVPLVMVVDDSITMRKVTGRVLERHGYEVLTAKDGVDAIEKLTERVPDVMLLDIEMPRMDGYELATHIRNDVRLRGIPIIMITSRTGEKHRQRAFEIGVDRYLGKPYQEADLMRNVDEILKVHRGDLG</sequence>
<protein>
    <recommendedName>
        <fullName evidence="3">Chemotaxis protein CheA</fullName>
        <ecNumber evidence="2">2.7.13.3</ecNumber>
    </recommendedName>
</protein>
<evidence type="ECO:0000256" key="3">
    <source>
        <dbReference type="ARBA" id="ARBA00021495"/>
    </source>
</evidence>
<dbReference type="InterPro" id="IPR036641">
    <property type="entry name" value="HPT_dom_sf"/>
</dbReference>
<dbReference type="InterPro" id="IPR001789">
    <property type="entry name" value="Sig_transdc_resp-reg_receiver"/>
</dbReference>
<feature type="domain" description="Histidine kinase" evidence="13">
    <location>
        <begin position="1746"/>
        <end position="1979"/>
    </location>
</feature>
<dbReference type="Proteomes" id="UP001364472">
    <property type="component" value="Unassembled WGS sequence"/>
</dbReference>
<feature type="coiled-coil region" evidence="11">
    <location>
        <begin position="1678"/>
        <end position="1712"/>
    </location>
</feature>
<evidence type="ECO:0000259" key="16">
    <source>
        <dbReference type="PROSITE" id="PS50894"/>
    </source>
</evidence>
<dbReference type="SUPFAM" id="SSF47226">
    <property type="entry name" value="Histidine-containing phosphotransfer domain, HPT domain"/>
    <property type="match status" value="5"/>
</dbReference>
<feature type="modified residue" description="Phosphohistidine" evidence="9">
    <location>
        <position position="915"/>
    </location>
</feature>
<dbReference type="GO" id="GO:0005737">
    <property type="term" value="C:cytoplasm"/>
    <property type="evidence" value="ECO:0007669"/>
    <property type="project" value="InterPro"/>
</dbReference>
<evidence type="ECO:0000256" key="11">
    <source>
        <dbReference type="SAM" id="Coils"/>
    </source>
</evidence>
<keyword evidence="11" id="KW-0175">Coiled coil</keyword>
<organism evidence="17 18">
    <name type="scientific">Denitratimonas tolerans</name>
    <dbReference type="NCBI Taxonomy" id="1338420"/>
    <lineage>
        <taxon>Bacteria</taxon>
        <taxon>Pseudomonadati</taxon>
        <taxon>Pseudomonadota</taxon>
        <taxon>Gammaproteobacteria</taxon>
        <taxon>Lysobacterales</taxon>
        <taxon>Lysobacteraceae</taxon>
        <taxon>Denitratimonas</taxon>
    </lineage>
</organism>
<keyword evidence="7" id="KW-0902">Two-component regulatory system</keyword>
<dbReference type="Pfam" id="PF26379">
    <property type="entry name" value="FimL_2nd"/>
    <property type="match status" value="1"/>
</dbReference>
<dbReference type="InterPro" id="IPR036890">
    <property type="entry name" value="HATPase_C_sf"/>
</dbReference>
<dbReference type="SMART" id="SM00073">
    <property type="entry name" value="HPT"/>
    <property type="match status" value="2"/>
</dbReference>
<dbReference type="InterPro" id="IPR005467">
    <property type="entry name" value="His_kinase_dom"/>
</dbReference>
<dbReference type="Gene3D" id="3.30.565.10">
    <property type="entry name" value="Histidine kinase-like ATPase, C-terminal domain"/>
    <property type="match status" value="1"/>
</dbReference>
<evidence type="ECO:0000256" key="6">
    <source>
        <dbReference type="ARBA" id="ARBA00022777"/>
    </source>
</evidence>
<proteinExistence type="predicted"/>
<dbReference type="PANTHER" id="PTHR43395:SF8">
    <property type="entry name" value="HISTIDINE KINASE"/>
    <property type="match status" value="1"/>
</dbReference>
<dbReference type="SMART" id="SM01231">
    <property type="entry name" value="H-kinase_dim"/>
    <property type="match status" value="1"/>
</dbReference>
<dbReference type="Gene3D" id="1.20.120.160">
    <property type="entry name" value="HPT domain"/>
    <property type="match status" value="4"/>
</dbReference>
<keyword evidence="4 10" id="KW-0597">Phosphoprotein</keyword>
<dbReference type="Pfam" id="PF02518">
    <property type="entry name" value="HATPase_c"/>
    <property type="match status" value="1"/>
</dbReference>
<feature type="compositionally biased region" description="Low complexity" evidence="12">
    <location>
        <begin position="625"/>
        <end position="643"/>
    </location>
</feature>
<dbReference type="Pfam" id="PF00072">
    <property type="entry name" value="Response_reg"/>
    <property type="match status" value="1"/>
</dbReference>
<dbReference type="PROSITE" id="PS50851">
    <property type="entry name" value="CHEW"/>
    <property type="match status" value="1"/>
</dbReference>
<feature type="region of interest" description="Disordered" evidence="12">
    <location>
        <begin position="598"/>
        <end position="666"/>
    </location>
</feature>
<gene>
    <name evidence="17" type="ORF">WB794_02075</name>
</gene>
<dbReference type="PRINTS" id="PR00344">
    <property type="entry name" value="BCTRLSENSOR"/>
</dbReference>
<dbReference type="SUPFAM" id="SSF52172">
    <property type="entry name" value="CheY-like"/>
    <property type="match status" value="1"/>
</dbReference>
<evidence type="ECO:0000313" key="17">
    <source>
        <dbReference type="EMBL" id="MEJ1248467.1"/>
    </source>
</evidence>
<evidence type="ECO:0000256" key="10">
    <source>
        <dbReference type="PROSITE-ProRule" id="PRU00169"/>
    </source>
</evidence>
<feature type="region of interest" description="Disordered" evidence="12">
    <location>
        <begin position="994"/>
        <end position="1017"/>
    </location>
</feature>
<feature type="compositionally biased region" description="Low complexity" evidence="12">
    <location>
        <begin position="651"/>
        <end position="660"/>
    </location>
</feature>
<dbReference type="InterPro" id="IPR002545">
    <property type="entry name" value="CheW-lke_dom"/>
</dbReference>
<feature type="domain" description="HPt" evidence="16">
    <location>
        <begin position="1449"/>
        <end position="1556"/>
    </location>
</feature>
<reference evidence="17 18" key="1">
    <citation type="journal article" date="2016" name="Antonie Van Leeuwenhoek">
        <title>Denitratimonas tolerans gen. nov., sp. nov., a denitrifying bacterium isolated from a bioreactor for tannery wastewater treatment.</title>
        <authorList>
            <person name="Han S.I."/>
            <person name="Kim J.O."/>
            <person name="Lee Y.R."/>
            <person name="Ekpeghere K.I."/>
            <person name="Koh S.C."/>
            <person name="Whang K.S."/>
        </authorList>
    </citation>
    <scope>NUCLEOTIDE SEQUENCE [LARGE SCALE GENOMIC DNA]</scope>
    <source>
        <strain evidence="17 18">KACC 17565</strain>
    </source>
</reference>
<feature type="domain" description="HPt" evidence="16">
    <location>
        <begin position="873"/>
        <end position="975"/>
    </location>
</feature>
<dbReference type="InterPro" id="IPR011006">
    <property type="entry name" value="CheY-like_superfamily"/>
</dbReference>
<feature type="modified residue" description="4-aspartylphosphate" evidence="10">
    <location>
        <position position="2188"/>
    </location>
</feature>
<dbReference type="SMART" id="SM00387">
    <property type="entry name" value="HATPase_c"/>
    <property type="match status" value="1"/>
</dbReference>